<gene>
    <name evidence="1" type="ORF">LCGC14_2147560</name>
</gene>
<evidence type="ECO:0008006" key="2">
    <source>
        <dbReference type="Google" id="ProtNLM"/>
    </source>
</evidence>
<reference evidence="1" key="1">
    <citation type="journal article" date="2015" name="Nature">
        <title>Complex archaea that bridge the gap between prokaryotes and eukaryotes.</title>
        <authorList>
            <person name="Spang A."/>
            <person name="Saw J.H."/>
            <person name="Jorgensen S.L."/>
            <person name="Zaremba-Niedzwiedzka K."/>
            <person name="Martijn J."/>
            <person name="Lind A.E."/>
            <person name="van Eijk R."/>
            <person name="Schleper C."/>
            <person name="Guy L."/>
            <person name="Ettema T.J."/>
        </authorList>
    </citation>
    <scope>NUCLEOTIDE SEQUENCE</scope>
</reference>
<comment type="caution">
    <text evidence="1">The sequence shown here is derived from an EMBL/GenBank/DDBJ whole genome shotgun (WGS) entry which is preliminary data.</text>
</comment>
<accession>A0A0F9DWF3</accession>
<proteinExistence type="predicted"/>
<sequence>ERSSGWIKSEVDQWLNERIELSRNGEVA</sequence>
<feature type="non-terminal residue" evidence="1">
    <location>
        <position position="1"/>
    </location>
</feature>
<organism evidence="1">
    <name type="scientific">marine sediment metagenome</name>
    <dbReference type="NCBI Taxonomy" id="412755"/>
    <lineage>
        <taxon>unclassified sequences</taxon>
        <taxon>metagenomes</taxon>
        <taxon>ecological metagenomes</taxon>
    </lineage>
</organism>
<protein>
    <recommendedName>
        <fullName evidence="2">AlpA family phage regulatory protein</fullName>
    </recommendedName>
</protein>
<dbReference type="EMBL" id="LAZR01027288">
    <property type="protein sequence ID" value="KKL66183.1"/>
    <property type="molecule type" value="Genomic_DNA"/>
</dbReference>
<evidence type="ECO:0000313" key="1">
    <source>
        <dbReference type="EMBL" id="KKL66183.1"/>
    </source>
</evidence>
<dbReference type="AlphaFoldDB" id="A0A0F9DWF3"/>
<name>A0A0F9DWF3_9ZZZZ</name>